<dbReference type="InterPro" id="IPR011711">
    <property type="entry name" value="GntR_C"/>
</dbReference>
<evidence type="ECO:0000256" key="2">
    <source>
        <dbReference type="ARBA" id="ARBA00023125"/>
    </source>
</evidence>
<dbReference type="GeneID" id="97299622"/>
<sequence length="213" mass="23718">MIQMTPTAQSQPEVAYQWMKNYIAALPREEETFLNEGVLAKTTGTSRTPVREALLRLEAEGFVKRVPHKGAYVPPISDPDVRAILQARAVVEKWAVSALETMLDAQIDAFQSIIDQQQKALEDPSRFIELDTEFHTLMVRAGGNPVLADFYASLRQKQLRIGVKAVSQGSDRAGDVLREHQLIVDALRSRSLEAVHQAIDAHLDSTRLAVIGY</sequence>
<dbReference type="Gene3D" id="1.10.10.10">
    <property type="entry name" value="Winged helix-like DNA-binding domain superfamily/Winged helix DNA-binding domain"/>
    <property type="match status" value="1"/>
</dbReference>
<dbReference type="PROSITE" id="PS50949">
    <property type="entry name" value="HTH_GNTR"/>
    <property type="match status" value="1"/>
</dbReference>
<dbReference type="Pfam" id="PF07729">
    <property type="entry name" value="FCD"/>
    <property type="match status" value="1"/>
</dbReference>
<dbReference type="PANTHER" id="PTHR43537">
    <property type="entry name" value="TRANSCRIPTIONAL REGULATOR, GNTR FAMILY"/>
    <property type="match status" value="1"/>
</dbReference>
<keyword evidence="2" id="KW-0238">DNA-binding</keyword>
<reference evidence="5 6" key="1">
    <citation type="submission" date="2019-06" db="EMBL/GenBank/DDBJ databases">
        <title>Whole genome shotgun sequence of Paenarthrobacter aurescens NBRC 12136.</title>
        <authorList>
            <person name="Hosoyama A."/>
            <person name="Uohara A."/>
            <person name="Ohji S."/>
            <person name="Ichikawa N."/>
        </authorList>
    </citation>
    <scope>NUCLEOTIDE SEQUENCE [LARGE SCALE GENOMIC DNA]</scope>
    <source>
        <strain evidence="5 6">NBRC 12136</strain>
    </source>
</reference>
<dbReference type="GO" id="GO:0003677">
    <property type="term" value="F:DNA binding"/>
    <property type="evidence" value="ECO:0007669"/>
    <property type="project" value="UniProtKB-KW"/>
</dbReference>
<name>A0A4Y3NAV6_PAEAU</name>
<dbReference type="Pfam" id="PF00392">
    <property type="entry name" value="GntR"/>
    <property type="match status" value="1"/>
</dbReference>
<evidence type="ECO:0000256" key="1">
    <source>
        <dbReference type="ARBA" id="ARBA00023015"/>
    </source>
</evidence>
<dbReference type="OrthoDB" id="8680240at2"/>
<dbReference type="Gene3D" id="1.20.120.530">
    <property type="entry name" value="GntR ligand-binding domain-like"/>
    <property type="match status" value="1"/>
</dbReference>
<evidence type="ECO:0000256" key="3">
    <source>
        <dbReference type="ARBA" id="ARBA00023163"/>
    </source>
</evidence>
<dbReference type="GO" id="GO:0003700">
    <property type="term" value="F:DNA-binding transcription factor activity"/>
    <property type="evidence" value="ECO:0007669"/>
    <property type="project" value="InterPro"/>
</dbReference>
<dbReference type="PANTHER" id="PTHR43537:SF24">
    <property type="entry name" value="GLUCONATE OPERON TRANSCRIPTIONAL REPRESSOR"/>
    <property type="match status" value="1"/>
</dbReference>
<dbReference type="InterPro" id="IPR036388">
    <property type="entry name" value="WH-like_DNA-bd_sf"/>
</dbReference>
<keyword evidence="6" id="KW-1185">Reference proteome</keyword>
<organism evidence="5 6">
    <name type="scientific">Paenarthrobacter aurescens</name>
    <name type="common">Arthrobacter aurescens</name>
    <dbReference type="NCBI Taxonomy" id="43663"/>
    <lineage>
        <taxon>Bacteria</taxon>
        <taxon>Bacillati</taxon>
        <taxon>Actinomycetota</taxon>
        <taxon>Actinomycetes</taxon>
        <taxon>Micrococcales</taxon>
        <taxon>Micrococcaceae</taxon>
        <taxon>Paenarthrobacter</taxon>
    </lineage>
</organism>
<protein>
    <submittedName>
        <fullName evidence="5">GntR family transcriptional regulator</fullName>
    </submittedName>
</protein>
<comment type="caution">
    <text evidence="5">The sequence shown here is derived from an EMBL/GenBank/DDBJ whole genome shotgun (WGS) entry which is preliminary data.</text>
</comment>
<dbReference type="RefSeq" id="WP_141283293.1">
    <property type="nucleotide sequence ID" value="NZ_BAAAWK010000001.1"/>
</dbReference>
<dbReference type="InterPro" id="IPR036390">
    <property type="entry name" value="WH_DNA-bd_sf"/>
</dbReference>
<proteinExistence type="predicted"/>
<evidence type="ECO:0000313" key="6">
    <source>
        <dbReference type="Proteomes" id="UP000317715"/>
    </source>
</evidence>
<dbReference type="InterPro" id="IPR008920">
    <property type="entry name" value="TF_FadR/GntR_C"/>
</dbReference>
<gene>
    <name evidence="5" type="ORF">AAU01_17890</name>
</gene>
<keyword evidence="3" id="KW-0804">Transcription</keyword>
<accession>A0A4Y3NAV6</accession>
<dbReference type="EMBL" id="BJMD01000009">
    <property type="protein sequence ID" value="GEB19034.1"/>
    <property type="molecule type" value="Genomic_DNA"/>
</dbReference>
<dbReference type="SMART" id="SM00345">
    <property type="entry name" value="HTH_GNTR"/>
    <property type="match status" value="1"/>
</dbReference>
<keyword evidence="1" id="KW-0805">Transcription regulation</keyword>
<evidence type="ECO:0000313" key="5">
    <source>
        <dbReference type="EMBL" id="GEB19034.1"/>
    </source>
</evidence>
<dbReference type="AlphaFoldDB" id="A0A4Y3NAV6"/>
<dbReference type="SUPFAM" id="SSF48008">
    <property type="entry name" value="GntR ligand-binding domain-like"/>
    <property type="match status" value="1"/>
</dbReference>
<dbReference type="SUPFAM" id="SSF46785">
    <property type="entry name" value="Winged helix' DNA-binding domain"/>
    <property type="match status" value="1"/>
</dbReference>
<dbReference type="Proteomes" id="UP000317715">
    <property type="component" value="Unassembled WGS sequence"/>
</dbReference>
<evidence type="ECO:0000259" key="4">
    <source>
        <dbReference type="PROSITE" id="PS50949"/>
    </source>
</evidence>
<dbReference type="InterPro" id="IPR000524">
    <property type="entry name" value="Tscrpt_reg_HTH_GntR"/>
</dbReference>
<feature type="domain" description="HTH gntR-type" evidence="4">
    <location>
        <begin position="8"/>
        <end position="76"/>
    </location>
</feature>
<dbReference type="SMART" id="SM00895">
    <property type="entry name" value="FCD"/>
    <property type="match status" value="1"/>
</dbReference>